<evidence type="ECO:0000256" key="1">
    <source>
        <dbReference type="SAM" id="MobiDB-lite"/>
    </source>
</evidence>
<dbReference type="AlphaFoldDB" id="A0A640KGH3"/>
<accession>A0A640KGH3</accession>
<sequence length="328" mass="36717">MAVACRGHQDARADVVQRQRQNRRQEAAEASRKEGTRQLRPIKSPEARGRRRCGRHLRVATALRRGYRPFLGPGPQGLVYHPLNDRVGHIVHERLWHGEAHTGGKPLLPHLPQRVQRTRGGSRLNAHLHGFHRHTQPSGHHLGEDRRGHSVPHVVLGATSCRILAFPTGRPQRALRKIVARYVCGLVGNIEEELHRQPAVDVSQRPLASVLVPKLSQTTTKQTEWTFSGAALIMLALLRWCRHVCAQQLYSALERVEWMQQRLGHRRRHGGGQGCYFRIPIDRVSGGVATAVVCVSCIGEPVLCTMLSNSHRWCSRRGASPICLNAAT</sequence>
<gene>
    <name evidence="2" type="ORF">LtaPh_2316651</name>
</gene>
<evidence type="ECO:0000313" key="2">
    <source>
        <dbReference type="EMBL" id="GET88810.1"/>
    </source>
</evidence>
<name>A0A640KGH3_LEITA</name>
<comment type="caution">
    <text evidence="2">The sequence shown here is derived from an EMBL/GenBank/DDBJ whole genome shotgun (WGS) entry which is preliminary data.</text>
</comment>
<keyword evidence="3" id="KW-1185">Reference proteome</keyword>
<feature type="compositionally biased region" description="Basic and acidic residues" evidence="1">
    <location>
        <begin position="7"/>
        <end position="48"/>
    </location>
</feature>
<evidence type="ECO:0000313" key="3">
    <source>
        <dbReference type="Proteomes" id="UP000419144"/>
    </source>
</evidence>
<dbReference type="VEuPathDB" id="TriTrypDB:LtaPh_2316651"/>
<proteinExistence type="predicted"/>
<protein>
    <submittedName>
        <fullName evidence="2">Mitochondrial carrier protein-like protein</fullName>
    </submittedName>
</protein>
<organism evidence="2 3">
    <name type="scientific">Leishmania tarentolae</name>
    <name type="common">Sauroleishmania tarentolae</name>
    <dbReference type="NCBI Taxonomy" id="5689"/>
    <lineage>
        <taxon>Eukaryota</taxon>
        <taxon>Discoba</taxon>
        <taxon>Euglenozoa</taxon>
        <taxon>Kinetoplastea</taxon>
        <taxon>Metakinetoplastina</taxon>
        <taxon>Trypanosomatida</taxon>
        <taxon>Trypanosomatidae</taxon>
        <taxon>Leishmaniinae</taxon>
        <taxon>Leishmania</taxon>
        <taxon>lizard Leishmania</taxon>
    </lineage>
</organism>
<dbReference type="Proteomes" id="UP000419144">
    <property type="component" value="Unassembled WGS sequence"/>
</dbReference>
<reference evidence="2" key="1">
    <citation type="submission" date="2019-11" db="EMBL/GenBank/DDBJ databases">
        <title>Leishmania tarentolae CDS.</title>
        <authorList>
            <person name="Goto Y."/>
            <person name="Yamagishi J."/>
        </authorList>
    </citation>
    <scope>NUCLEOTIDE SEQUENCE [LARGE SCALE GENOMIC DNA]</scope>
    <source>
        <strain evidence="2">Parrot Tar II</strain>
    </source>
</reference>
<dbReference type="EMBL" id="BLBS01000030">
    <property type="protein sequence ID" value="GET88810.1"/>
    <property type="molecule type" value="Genomic_DNA"/>
</dbReference>
<feature type="region of interest" description="Disordered" evidence="1">
    <location>
        <begin position="1"/>
        <end position="52"/>
    </location>
</feature>